<reference evidence="1" key="1">
    <citation type="submission" date="2022-06" db="EMBL/GenBank/DDBJ databases">
        <title>Aeoliella straminimaris, a novel planctomycete from sediments.</title>
        <authorList>
            <person name="Vitorino I.R."/>
            <person name="Lage O.M."/>
        </authorList>
    </citation>
    <scope>NUCLEOTIDE SEQUENCE</scope>
    <source>
        <strain evidence="1">ICT_H6.2</strain>
    </source>
</reference>
<protein>
    <recommendedName>
        <fullName evidence="3">Sulfotransferase family protein</fullName>
    </recommendedName>
</protein>
<dbReference type="EMBL" id="JAMXLR010000055">
    <property type="protein sequence ID" value="MCO6045356.1"/>
    <property type="molecule type" value="Genomic_DNA"/>
</dbReference>
<keyword evidence="2" id="KW-1185">Reference proteome</keyword>
<dbReference type="AlphaFoldDB" id="A0A9X2JH24"/>
<accession>A0A9X2JH24</accession>
<gene>
    <name evidence="1" type="ORF">NG895_15700</name>
</gene>
<dbReference type="InterPro" id="IPR027417">
    <property type="entry name" value="P-loop_NTPase"/>
</dbReference>
<evidence type="ECO:0008006" key="3">
    <source>
        <dbReference type="Google" id="ProtNLM"/>
    </source>
</evidence>
<evidence type="ECO:0000313" key="1">
    <source>
        <dbReference type="EMBL" id="MCO6045356.1"/>
    </source>
</evidence>
<dbReference type="Gene3D" id="3.40.50.300">
    <property type="entry name" value="P-loop containing nucleotide triphosphate hydrolases"/>
    <property type="match status" value="1"/>
</dbReference>
<evidence type="ECO:0000313" key="2">
    <source>
        <dbReference type="Proteomes" id="UP001155241"/>
    </source>
</evidence>
<proteinExistence type="predicted"/>
<dbReference type="PANTHER" id="PTHR36978">
    <property type="entry name" value="P-LOOP CONTAINING NUCLEOTIDE TRIPHOSPHATE HYDROLASE"/>
    <property type="match status" value="1"/>
</dbReference>
<dbReference type="Proteomes" id="UP001155241">
    <property type="component" value="Unassembled WGS sequence"/>
</dbReference>
<name>A0A9X2JH24_9BACT</name>
<dbReference type="PANTHER" id="PTHR36978:SF4">
    <property type="entry name" value="P-LOOP CONTAINING NUCLEOSIDE TRIPHOSPHATE HYDROLASE PROTEIN"/>
    <property type="match status" value="1"/>
</dbReference>
<dbReference type="InterPro" id="IPR040632">
    <property type="entry name" value="Sulfotransfer_4"/>
</dbReference>
<organism evidence="1 2">
    <name type="scientific">Aeoliella straminimaris</name>
    <dbReference type="NCBI Taxonomy" id="2954799"/>
    <lineage>
        <taxon>Bacteria</taxon>
        <taxon>Pseudomonadati</taxon>
        <taxon>Planctomycetota</taxon>
        <taxon>Planctomycetia</taxon>
        <taxon>Pirellulales</taxon>
        <taxon>Lacipirellulaceae</taxon>
        <taxon>Aeoliella</taxon>
    </lineage>
</organism>
<sequence>MNDEPKIFCIGFQKTGTSSLGKALEILGYRVCGYQQFRDLAAVPVDDLGDRIQERATDLITQYDAFKDTPWPVLYQLCDRIYPGSKFIHVMRNEDSWIKSVVSDFGCYPNSVHTWIYGESAPLGNEDAYLKRYTKHNQEVMEYFSGRSTDYLRLDLNSGEVNWENICRFLDKETPEIPWPHVNTAKDKARRMLLQRIRGKLNSFFGFPRKGGGVR</sequence>
<comment type="caution">
    <text evidence="1">The sequence shown here is derived from an EMBL/GenBank/DDBJ whole genome shotgun (WGS) entry which is preliminary data.</text>
</comment>
<dbReference type="SUPFAM" id="SSF52540">
    <property type="entry name" value="P-loop containing nucleoside triphosphate hydrolases"/>
    <property type="match status" value="1"/>
</dbReference>
<dbReference type="RefSeq" id="WP_252853471.1">
    <property type="nucleotide sequence ID" value="NZ_JAMXLR010000055.1"/>
</dbReference>
<dbReference type="Pfam" id="PF17784">
    <property type="entry name" value="Sulfotransfer_4"/>
    <property type="match status" value="2"/>
</dbReference>